<evidence type="ECO:0000313" key="3">
    <source>
        <dbReference type="Proteomes" id="UP001164733"/>
    </source>
</evidence>
<gene>
    <name evidence="2" type="ORF">LL038_11075</name>
</gene>
<proteinExistence type="predicted"/>
<evidence type="ECO:0000313" key="2">
    <source>
        <dbReference type="EMBL" id="WAG62732.1"/>
    </source>
</evidence>
<feature type="transmembrane region" description="Helical" evidence="1">
    <location>
        <begin position="7"/>
        <end position="26"/>
    </location>
</feature>
<feature type="transmembrane region" description="Helical" evidence="1">
    <location>
        <begin position="116"/>
        <end position="134"/>
    </location>
</feature>
<keyword evidence="1" id="KW-0472">Membrane</keyword>
<sequence length="238" mass="27497">MNLILKKYSGILFFMLVYGVLCFFMVINDHSFLYLMLVWNILLATLPLFFIEFSLFQNKKNKPIGAIVFGILWLVFFPNSMYIITDLIHISSDKLVWFEASAQYSINNGIMYSNDIMHWLKLFVIGIGVVYGLLIGMESLNIFYRFLNQKRAKLISCFIVAGVSLISGVGVYIGRFLRFNSWDLLRPLSVLRGLFTNINKFAIEFMVAFAGFILIMFLFYVLFRKVIAGISEAEQDKL</sequence>
<feature type="transmembrane region" description="Helical" evidence="1">
    <location>
        <begin position="32"/>
        <end position="51"/>
    </location>
</feature>
<dbReference type="RefSeq" id="WP_216125140.1">
    <property type="nucleotide sequence ID" value="NZ_CP086239.1"/>
</dbReference>
<accession>A0AA47EM45</accession>
<dbReference type="AlphaFoldDB" id="A0AA47EM45"/>
<keyword evidence="1" id="KW-0812">Transmembrane</keyword>
<protein>
    <submittedName>
        <fullName evidence="2">DUF1361 domain-containing protein</fullName>
    </submittedName>
</protein>
<dbReference type="EMBL" id="CP086239">
    <property type="protein sequence ID" value="WAG62732.1"/>
    <property type="molecule type" value="Genomic_DNA"/>
</dbReference>
<organism evidence="2 3">
    <name type="scientific">Clostridium estertheticum</name>
    <dbReference type="NCBI Taxonomy" id="238834"/>
    <lineage>
        <taxon>Bacteria</taxon>
        <taxon>Bacillati</taxon>
        <taxon>Bacillota</taxon>
        <taxon>Clostridia</taxon>
        <taxon>Eubacteriales</taxon>
        <taxon>Clostridiaceae</taxon>
        <taxon>Clostridium</taxon>
    </lineage>
</organism>
<reference evidence="2" key="1">
    <citation type="submission" date="2021-11" db="EMBL/GenBank/DDBJ databases">
        <title>Clostridia strains as spoilage organisms.</title>
        <authorList>
            <person name="Wambui J."/>
            <person name="Stevens M.J.A."/>
            <person name="Stephan R."/>
        </authorList>
    </citation>
    <scope>NUCLEOTIDE SEQUENCE</scope>
    <source>
        <strain evidence="2">CF009</strain>
    </source>
</reference>
<keyword evidence="1" id="KW-1133">Transmembrane helix</keyword>
<feature type="transmembrane region" description="Helical" evidence="1">
    <location>
        <begin position="63"/>
        <end position="84"/>
    </location>
</feature>
<name>A0AA47EM45_9CLOT</name>
<evidence type="ECO:0000256" key="1">
    <source>
        <dbReference type="SAM" id="Phobius"/>
    </source>
</evidence>
<dbReference type="Proteomes" id="UP001164733">
    <property type="component" value="Chromosome"/>
</dbReference>
<feature type="transmembrane region" description="Helical" evidence="1">
    <location>
        <begin position="201"/>
        <end position="223"/>
    </location>
</feature>
<dbReference type="Pfam" id="PF07099">
    <property type="entry name" value="DUF1361"/>
    <property type="match status" value="1"/>
</dbReference>
<feature type="transmembrane region" description="Helical" evidence="1">
    <location>
        <begin position="154"/>
        <end position="174"/>
    </location>
</feature>
<dbReference type="InterPro" id="IPR009793">
    <property type="entry name" value="DUF1361"/>
</dbReference>